<sequence>MKELLQRIWLTNCEESKKLELIKRLISYNFGNVINGIGEFIKQNKIFNDNELLITLFQTCLKLKDKVSQEIFATDDSLFQTIYESNRNTEWIVAYLNYLISVEQYEKVITIIDSRIGHFNLPESLGHLLLEADLHIEDLNKFQTDFKNLNLTPTNKLYELCLKYDLKSGELSAKQIIDKYSKFAAATAAANNNGLIELQELISFCHVLCSLQSSESITNPYRTTKFESSSESQLLMMNKFIDTIKLCKYLRLKSVSMENFLKIIRFLTEIKSDLLTVILNRFINNNNNGHDDADDNVGSFADIVMFYFIEVDLFNYKSKLIVLKELLNSMKKLGDNFNVLKINEFCQSNGIRFS</sequence>
<proteinExistence type="predicted"/>
<name>A0A8H6BT96_CANAX</name>
<dbReference type="EMBL" id="JABWAD010000061">
    <property type="protein sequence ID" value="KAF6063253.1"/>
    <property type="molecule type" value="Genomic_DNA"/>
</dbReference>
<organism evidence="1 2">
    <name type="scientific">Candida albicans</name>
    <name type="common">Yeast</name>
    <dbReference type="NCBI Taxonomy" id="5476"/>
    <lineage>
        <taxon>Eukaryota</taxon>
        <taxon>Fungi</taxon>
        <taxon>Dikarya</taxon>
        <taxon>Ascomycota</taxon>
        <taxon>Saccharomycotina</taxon>
        <taxon>Pichiomycetes</taxon>
        <taxon>Debaryomycetaceae</taxon>
        <taxon>Candida/Lodderomyces clade</taxon>
        <taxon>Candida</taxon>
    </lineage>
</organism>
<reference evidence="1 2" key="1">
    <citation type="submission" date="2020-03" db="EMBL/GenBank/DDBJ databases">
        <title>FDA dAtabase for Regulatory Grade micrObial Sequences (FDA-ARGOS): Supporting development and validation of Infectious Disease Dx tests.</title>
        <authorList>
            <person name="Campos J."/>
            <person name="Goldberg B."/>
            <person name="Tallon L."/>
            <person name="Sadzewicz L."/>
            <person name="Vavikolanu K."/>
            <person name="Mehta A."/>
            <person name="Aluvathingal J."/>
            <person name="Nadendla S."/>
            <person name="Nandy P."/>
            <person name="Geyer C."/>
            <person name="Yan Y."/>
            <person name="Sichtig H."/>
        </authorList>
    </citation>
    <scope>NUCLEOTIDE SEQUENCE [LARGE SCALE GENOMIC DNA]</scope>
    <source>
        <strain evidence="1 2">FDAARGOS_656</strain>
    </source>
</reference>
<dbReference type="Proteomes" id="UP000536275">
    <property type="component" value="Unassembled WGS sequence"/>
</dbReference>
<gene>
    <name evidence="1" type="ORF">FOB64_006251</name>
</gene>
<evidence type="ECO:0000313" key="1">
    <source>
        <dbReference type="EMBL" id="KAF6063253.1"/>
    </source>
</evidence>
<protein>
    <submittedName>
        <fullName evidence="1">Uncharacterized protein</fullName>
    </submittedName>
</protein>
<evidence type="ECO:0000313" key="2">
    <source>
        <dbReference type="Proteomes" id="UP000536275"/>
    </source>
</evidence>
<comment type="caution">
    <text evidence="1">The sequence shown here is derived from an EMBL/GenBank/DDBJ whole genome shotgun (WGS) entry which is preliminary data.</text>
</comment>
<accession>A0A8H6BT96</accession>
<dbReference type="AlphaFoldDB" id="A0A8H6BT96"/>